<evidence type="ECO:0000256" key="1">
    <source>
        <dbReference type="ARBA" id="ARBA00023015"/>
    </source>
</evidence>
<evidence type="ECO:0000256" key="3">
    <source>
        <dbReference type="ARBA" id="ARBA00023163"/>
    </source>
</evidence>
<organism evidence="5 6">
    <name type="scientific">Enterobacter cancerogenus</name>
    <dbReference type="NCBI Taxonomy" id="69218"/>
    <lineage>
        <taxon>Bacteria</taxon>
        <taxon>Pseudomonadati</taxon>
        <taxon>Pseudomonadota</taxon>
        <taxon>Gammaproteobacteria</taxon>
        <taxon>Enterobacterales</taxon>
        <taxon>Enterobacteriaceae</taxon>
        <taxon>Enterobacter</taxon>
        <taxon>Enterobacter cloacae complex</taxon>
    </lineage>
</organism>
<dbReference type="Gene3D" id="1.10.10.10">
    <property type="entry name" value="Winged helix-like DNA-binding domain superfamily/Winged helix DNA-binding domain"/>
    <property type="match status" value="1"/>
</dbReference>
<dbReference type="AlphaFoldDB" id="A0A484WW16"/>
<dbReference type="PANTHER" id="PTHR44688:SF16">
    <property type="entry name" value="DNA-BINDING TRANSCRIPTIONAL ACTIVATOR DEVR_DOSR"/>
    <property type="match status" value="1"/>
</dbReference>
<dbReference type="InterPro" id="IPR036388">
    <property type="entry name" value="WH-like_DNA-bd_sf"/>
</dbReference>
<dbReference type="Pfam" id="PF00196">
    <property type="entry name" value="GerE"/>
    <property type="match status" value="1"/>
</dbReference>
<keyword evidence="2 5" id="KW-0238">DNA-binding</keyword>
<evidence type="ECO:0000256" key="2">
    <source>
        <dbReference type="ARBA" id="ARBA00023125"/>
    </source>
</evidence>
<evidence type="ECO:0000313" key="6">
    <source>
        <dbReference type="Proteomes" id="UP000351155"/>
    </source>
</evidence>
<dbReference type="PROSITE" id="PS50043">
    <property type="entry name" value="HTH_LUXR_2"/>
    <property type="match status" value="1"/>
</dbReference>
<accession>A0A484WW16</accession>
<dbReference type="PRINTS" id="PR00038">
    <property type="entry name" value="HTHLUXR"/>
</dbReference>
<dbReference type="EMBL" id="CAADIW010000006">
    <property type="protein sequence ID" value="VFS15252.1"/>
    <property type="molecule type" value="Genomic_DNA"/>
</dbReference>
<proteinExistence type="predicted"/>
<sequence length="221" mass="25458">MINSENPVRVIVFYKINIFQEIISCSLQNMLSDYSLHVTIVETADKLLEALAENEVDLVFTEFNYLLNHKEWSTETSSRLNMLCKTRNVRRVLFVPELHYGLLKKVLEMKFELTISLQDDMAELKKELQTLMQTQEQKPVVSTWLKGAMRAGARSRSVLSAREWEVIHLIVEGYTITEIASYRNRSVSTIATQKHNAMKKLNISSHSELIKYLNTVGKMGS</sequence>
<gene>
    <name evidence="5" type="primary">rcsB_1</name>
    <name evidence="5" type="ORF">NCTC12126_01160</name>
</gene>
<reference evidence="5 6" key="1">
    <citation type="submission" date="2019-03" db="EMBL/GenBank/DDBJ databases">
        <authorList>
            <consortium name="Pathogen Informatics"/>
        </authorList>
    </citation>
    <scope>NUCLEOTIDE SEQUENCE [LARGE SCALE GENOMIC DNA]</scope>
    <source>
        <strain evidence="5 6">NCTC12126</strain>
    </source>
</reference>
<dbReference type="CDD" id="cd06170">
    <property type="entry name" value="LuxR_C_like"/>
    <property type="match status" value="1"/>
</dbReference>
<evidence type="ECO:0000259" key="4">
    <source>
        <dbReference type="PROSITE" id="PS50043"/>
    </source>
</evidence>
<keyword evidence="1" id="KW-0805">Transcription regulation</keyword>
<dbReference type="SMART" id="SM00421">
    <property type="entry name" value="HTH_LUXR"/>
    <property type="match status" value="1"/>
</dbReference>
<dbReference type="PANTHER" id="PTHR44688">
    <property type="entry name" value="DNA-BINDING TRANSCRIPTIONAL ACTIVATOR DEVR_DOSR"/>
    <property type="match status" value="1"/>
</dbReference>
<dbReference type="Proteomes" id="UP000351155">
    <property type="component" value="Unassembled WGS sequence"/>
</dbReference>
<dbReference type="RefSeq" id="WP_006177655.1">
    <property type="nucleotide sequence ID" value="NZ_JBIVPR010000007.1"/>
</dbReference>
<dbReference type="SUPFAM" id="SSF46894">
    <property type="entry name" value="C-terminal effector domain of the bipartite response regulators"/>
    <property type="match status" value="1"/>
</dbReference>
<dbReference type="GO" id="GO:0003677">
    <property type="term" value="F:DNA binding"/>
    <property type="evidence" value="ECO:0007669"/>
    <property type="project" value="UniProtKB-KW"/>
</dbReference>
<dbReference type="InterPro" id="IPR000792">
    <property type="entry name" value="Tscrpt_reg_LuxR_C"/>
</dbReference>
<feature type="domain" description="HTH luxR-type" evidence="4">
    <location>
        <begin position="152"/>
        <end position="217"/>
    </location>
</feature>
<dbReference type="GO" id="GO:0006355">
    <property type="term" value="P:regulation of DNA-templated transcription"/>
    <property type="evidence" value="ECO:0007669"/>
    <property type="project" value="InterPro"/>
</dbReference>
<dbReference type="InterPro" id="IPR016032">
    <property type="entry name" value="Sig_transdc_resp-reg_C-effctor"/>
</dbReference>
<protein>
    <submittedName>
        <fullName evidence="5">Response regulator containing a CheY-like receiver domain and an HTH DNA-binding domain</fullName>
    </submittedName>
</protein>
<evidence type="ECO:0000313" key="5">
    <source>
        <dbReference type="EMBL" id="VFS15252.1"/>
    </source>
</evidence>
<name>A0A484WW16_9ENTR</name>
<keyword evidence="3" id="KW-0804">Transcription</keyword>